<proteinExistence type="predicted"/>
<accession>A0ABV9HA66</accession>
<sequence length="131" mass="14077">MFGKKLAHGALVAAASIGLVLGAMPSASANDMSWTLKNASGTVLAKAFADDSANRVQAWDTYVNDRNVRLDVWRVGNEGGTHVYCRDNLAADGVKCDKAMIWVEDTRLAGRLCEMSGSTATRCTGVKEFYN</sequence>
<feature type="signal peptide" evidence="1">
    <location>
        <begin position="1"/>
        <end position="29"/>
    </location>
</feature>
<evidence type="ECO:0008006" key="4">
    <source>
        <dbReference type="Google" id="ProtNLM"/>
    </source>
</evidence>
<keyword evidence="1" id="KW-0732">Signal</keyword>
<protein>
    <recommendedName>
        <fullName evidence="4">SRCR domain-containing protein</fullName>
    </recommendedName>
</protein>
<reference evidence="3" key="1">
    <citation type="journal article" date="2019" name="Int. J. Syst. Evol. Microbiol.">
        <title>The Global Catalogue of Microorganisms (GCM) 10K type strain sequencing project: providing services to taxonomists for standard genome sequencing and annotation.</title>
        <authorList>
            <consortium name="The Broad Institute Genomics Platform"/>
            <consortium name="The Broad Institute Genome Sequencing Center for Infectious Disease"/>
            <person name="Wu L."/>
            <person name="Ma J."/>
        </authorList>
    </citation>
    <scope>NUCLEOTIDE SEQUENCE [LARGE SCALE GENOMIC DNA]</scope>
    <source>
        <strain evidence="3">CCUG 42722</strain>
    </source>
</reference>
<name>A0ABV9HA66_9MICO</name>
<evidence type="ECO:0000313" key="2">
    <source>
        <dbReference type="EMBL" id="MFC4626799.1"/>
    </source>
</evidence>
<comment type="caution">
    <text evidence="2">The sequence shown here is derived from an EMBL/GenBank/DDBJ whole genome shotgun (WGS) entry which is preliminary data.</text>
</comment>
<gene>
    <name evidence="2" type="ORF">ACFO6V_01050</name>
</gene>
<dbReference type="EMBL" id="JBHSFI010000001">
    <property type="protein sequence ID" value="MFC4626799.1"/>
    <property type="molecule type" value="Genomic_DNA"/>
</dbReference>
<dbReference type="Proteomes" id="UP001596011">
    <property type="component" value="Unassembled WGS sequence"/>
</dbReference>
<dbReference type="RefSeq" id="WP_377131254.1">
    <property type="nucleotide sequence ID" value="NZ_JBHSFI010000001.1"/>
</dbReference>
<evidence type="ECO:0000313" key="3">
    <source>
        <dbReference type="Proteomes" id="UP001596011"/>
    </source>
</evidence>
<organism evidence="2 3">
    <name type="scientific">Promicromonospora alba</name>
    <dbReference type="NCBI Taxonomy" id="1616110"/>
    <lineage>
        <taxon>Bacteria</taxon>
        <taxon>Bacillati</taxon>
        <taxon>Actinomycetota</taxon>
        <taxon>Actinomycetes</taxon>
        <taxon>Micrococcales</taxon>
        <taxon>Promicromonosporaceae</taxon>
        <taxon>Promicromonospora</taxon>
    </lineage>
</organism>
<keyword evidence="3" id="KW-1185">Reference proteome</keyword>
<evidence type="ECO:0000256" key="1">
    <source>
        <dbReference type="SAM" id="SignalP"/>
    </source>
</evidence>
<feature type="chain" id="PRO_5046359852" description="SRCR domain-containing protein" evidence="1">
    <location>
        <begin position="30"/>
        <end position="131"/>
    </location>
</feature>